<accession>M0B8G9</accession>
<evidence type="ECO:0000313" key="1">
    <source>
        <dbReference type="EMBL" id="ELZ06802.1"/>
    </source>
</evidence>
<keyword evidence="2" id="KW-1185">Reference proteome</keyword>
<reference evidence="1 2" key="1">
    <citation type="journal article" date="2014" name="PLoS Genet.">
        <title>Phylogenetically driven sequencing of extremely halophilic archaea reveals strategies for static and dynamic osmo-response.</title>
        <authorList>
            <person name="Becker E.A."/>
            <person name="Seitzer P.M."/>
            <person name="Tritt A."/>
            <person name="Larsen D."/>
            <person name="Krusor M."/>
            <person name="Yao A.I."/>
            <person name="Wu D."/>
            <person name="Madern D."/>
            <person name="Eisen J.A."/>
            <person name="Darling A.E."/>
            <person name="Facciotti M.T."/>
        </authorList>
    </citation>
    <scope>NUCLEOTIDE SEQUENCE [LARGE SCALE GENOMIC DNA]</scope>
    <source>
        <strain evidence="1 2">DSM 13077</strain>
    </source>
</reference>
<organism evidence="1 2">
    <name type="scientific">Natrialba aegyptia DSM 13077</name>
    <dbReference type="NCBI Taxonomy" id="1227491"/>
    <lineage>
        <taxon>Archaea</taxon>
        <taxon>Methanobacteriati</taxon>
        <taxon>Methanobacteriota</taxon>
        <taxon>Stenosarchaea group</taxon>
        <taxon>Halobacteria</taxon>
        <taxon>Halobacteriales</taxon>
        <taxon>Natrialbaceae</taxon>
        <taxon>Natrialba</taxon>
    </lineage>
</organism>
<dbReference type="EMBL" id="AOIP01000016">
    <property type="protein sequence ID" value="ELZ06802.1"/>
    <property type="molecule type" value="Genomic_DNA"/>
</dbReference>
<gene>
    <name evidence="1" type="ORF">C480_07212</name>
</gene>
<protein>
    <submittedName>
        <fullName evidence="1">Uncharacterized protein</fullName>
    </submittedName>
</protein>
<dbReference type="RefSeq" id="WP_006664944.1">
    <property type="nucleotide sequence ID" value="NZ_AOIP01000016.1"/>
</dbReference>
<dbReference type="Proteomes" id="UP000011591">
    <property type="component" value="Unassembled WGS sequence"/>
</dbReference>
<dbReference type="AlphaFoldDB" id="M0B8G9"/>
<comment type="caution">
    <text evidence="1">The sequence shown here is derived from an EMBL/GenBank/DDBJ whole genome shotgun (WGS) entry which is preliminary data.</text>
</comment>
<name>M0B8G9_9EURY</name>
<evidence type="ECO:0000313" key="2">
    <source>
        <dbReference type="Proteomes" id="UP000011591"/>
    </source>
</evidence>
<dbReference type="PATRIC" id="fig|1227491.4.peg.1487"/>
<sequence length="179" mass="21098">MKEIPRQTDYDSTTEWLETVADETDTDFEVLKAVGTQLRPELISLPESDKRDQLQRLLKEHTEFMAEVEGDADAWIDIYFERDGEIDNYYQYLMMSHNLTRVTDEEVEAMKEVNEEEDMDLDVQPEHDFVMGTQLDWEGVEEELRLVRKILNEVYGVGIDDIERAEEQRNGKIISWTEV</sequence>
<proteinExistence type="predicted"/>